<comment type="subcellular location">
    <subcellularLocation>
        <location evidence="1">Endoplasmic reticulum</location>
    </subcellularLocation>
</comment>
<protein>
    <recommendedName>
        <fullName evidence="6">Sec39 domain-containing protein</fullName>
    </recommendedName>
</protein>
<dbReference type="PANTHER" id="PTHR40787">
    <property type="entry name" value="SECRETED PROTEIN"/>
    <property type="match status" value="1"/>
</dbReference>
<dbReference type="GO" id="GO:0006890">
    <property type="term" value="P:retrograde vesicle-mediated transport, Golgi to endoplasmic reticulum"/>
    <property type="evidence" value="ECO:0007669"/>
    <property type="project" value="InterPro"/>
</dbReference>
<dbReference type="GO" id="GO:0015031">
    <property type="term" value="P:protein transport"/>
    <property type="evidence" value="ECO:0007669"/>
    <property type="project" value="UniProtKB-KW"/>
</dbReference>
<feature type="chain" id="PRO_5008291673" description="Sec39 domain-containing protein" evidence="5">
    <location>
        <begin position="21"/>
        <end position="830"/>
    </location>
</feature>
<reference evidence="7 8" key="1">
    <citation type="submission" date="2016-05" db="EMBL/GenBank/DDBJ databases">
        <title>Comparative genomics of biotechnologically important yeasts.</title>
        <authorList>
            <consortium name="DOE Joint Genome Institute"/>
            <person name="Riley R."/>
            <person name="Haridas S."/>
            <person name="Wolfe K.H."/>
            <person name="Lopes M.R."/>
            <person name="Hittinger C.T."/>
            <person name="Goker M."/>
            <person name="Salamov A."/>
            <person name="Wisecaver J."/>
            <person name="Long T.M."/>
            <person name="Aerts A.L."/>
            <person name="Barry K."/>
            <person name="Choi C."/>
            <person name="Clum A."/>
            <person name="Coughlan A.Y."/>
            <person name="Deshpande S."/>
            <person name="Douglass A.P."/>
            <person name="Hanson S.J."/>
            <person name="Klenk H.-P."/>
            <person name="LaButti K."/>
            <person name="Lapidus A."/>
            <person name="Lindquist E."/>
            <person name="Lipzen A."/>
            <person name="Meier-kolthoff J.P."/>
            <person name="Ohm R.A."/>
            <person name="Otillar R.P."/>
            <person name="Pangilinan J."/>
            <person name="Peng Y."/>
            <person name="Rokas A."/>
            <person name="Rosa C.A."/>
            <person name="Scheuner C."/>
            <person name="Sibirny A.A."/>
            <person name="Slot J.C."/>
            <person name="Stielow J.B."/>
            <person name="Sun H."/>
            <person name="Kurtzman C.P."/>
            <person name="Blackwell M."/>
            <person name="Grigoriev I.V."/>
            <person name="Jeffries T.W."/>
        </authorList>
    </citation>
    <scope>NUCLEOTIDE SEQUENCE [LARGE SCALE GENOMIC DNA]</scope>
    <source>
        <strain evidence="7 8">NRRL YB-4993</strain>
    </source>
</reference>
<feature type="signal peptide" evidence="5">
    <location>
        <begin position="1"/>
        <end position="20"/>
    </location>
</feature>
<sequence>MSSTSALALADACLLVLVSGAIVKHPEHIGRVFPPLIAVSKSPKTSFTTSENLLRLLLTCPSPISADIDEISDLAGTLIHAEQNIDLSEPDLIEDMESLSLWITKEFEILAAENEDAIVQTAKDLVVFLATKSHLLSFTMDRNLTDPSRSLFDFVKAKCLQMAQYYEDVISVAESFKSLQNHGPFEAWYHGIIQPYSYFHHNYAALANTGTPEITYLSLETYSDMFGFLVTPLEHREDVLMSKLSPRAYFSNVILPLAVYYDNDLSLISEWLSQNYSSCDTLSEFELWDEILRTTLSFRNYEGESFTKASYDKTLRLYVYACFYFGICTSEHLTPYARTKIQMQIKDTLVYLVEMLGGTNIPSSLDQAPLDFPDFKSLEDFAASPPEFVRKIVEGDLNECLSYGLQVFSTCCSLHTLNQLTVKRFFFLKSQAASETKWFHKEVMQIFSGADSLNYDQIMNTLDVFSESFLSQSIDTLKELDRLVFENFVQTENFENALEYLNALSTERKLHTDVAFLIVNRKFWELYENASNLDDRIGRLKIATRCLGILENFSTQKDLSEANRATVVKIKHLLKAIHSLKNFKLVIVRNQPVTPKQILDTVLSSNTEEKYPQFAIISMVLEQNPKSYLAHERLYKIVNDLAIYADLDVSVVSFPRIQSACVESALIDGNFDFAYKQAKALVTFYVDSKNTKNLCDIWLTFYQVGKYISPDWFGDYDAKIQEERIKVLIEQREILSLAIKYTKPSEFTTDNSRLLVGQFRHVNMEIKKWHEEADLHRSEEVRDAFQSTQKQIQDNLSDLLNEASHSQKQASEKISNLFVSGLGWAIGAKR</sequence>
<comment type="caution">
    <text evidence="7">The sequence shown here is derived from an EMBL/GenBank/DDBJ whole genome shotgun (WGS) entry which is preliminary data.</text>
</comment>
<dbReference type="RefSeq" id="XP_018710014.1">
    <property type="nucleotide sequence ID" value="XM_018857970.1"/>
</dbReference>
<keyword evidence="3" id="KW-0256">Endoplasmic reticulum</keyword>
<dbReference type="Pfam" id="PF08314">
    <property type="entry name" value="Sec39"/>
    <property type="match status" value="1"/>
</dbReference>
<dbReference type="OrthoDB" id="342024at2759"/>
<dbReference type="GeneID" id="30030946"/>
<feature type="domain" description="Sec39" evidence="6">
    <location>
        <begin position="51"/>
        <end position="746"/>
    </location>
</feature>
<evidence type="ECO:0000259" key="6">
    <source>
        <dbReference type="Pfam" id="PF08314"/>
    </source>
</evidence>
<proteinExistence type="predicted"/>
<evidence type="ECO:0000256" key="1">
    <source>
        <dbReference type="ARBA" id="ARBA00004240"/>
    </source>
</evidence>
<dbReference type="EMBL" id="LXTC01000006">
    <property type="protein sequence ID" value="OBA19486.1"/>
    <property type="molecule type" value="Genomic_DNA"/>
</dbReference>
<dbReference type="GO" id="GO:0005783">
    <property type="term" value="C:endoplasmic reticulum"/>
    <property type="evidence" value="ECO:0007669"/>
    <property type="project" value="UniProtKB-SubCell"/>
</dbReference>
<dbReference type="PANTHER" id="PTHR40787:SF3">
    <property type="entry name" value="PROTEIN TRANSPORT PROTEIN SEC39"/>
    <property type="match status" value="1"/>
</dbReference>
<evidence type="ECO:0000256" key="4">
    <source>
        <dbReference type="ARBA" id="ARBA00022927"/>
    </source>
</evidence>
<evidence type="ECO:0000256" key="2">
    <source>
        <dbReference type="ARBA" id="ARBA00022448"/>
    </source>
</evidence>
<organism evidence="7 8">
    <name type="scientific">Metschnikowia bicuspidata var. bicuspidata NRRL YB-4993</name>
    <dbReference type="NCBI Taxonomy" id="869754"/>
    <lineage>
        <taxon>Eukaryota</taxon>
        <taxon>Fungi</taxon>
        <taxon>Dikarya</taxon>
        <taxon>Ascomycota</taxon>
        <taxon>Saccharomycotina</taxon>
        <taxon>Pichiomycetes</taxon>
        <taxon>Metschnikowiaceae</taxon>
        <taxon>Metschnikowia</taxon>
    </lineage>
</organism>
<dbReference type="InterPro" id="IPR013244">
    <property type="entry name" value="Sec39_domain"/>
</dbReference>
<name>A0A1A0H629_9ASCO</name>
<keyword evidence="2" id="KW-0813">Transport</keyword>
<dbReference type="Proteomes" id="UP000092555">
    <property type="component" value="Unassembled WGS sequence"/>
</dbReference>
<keyword evidence="5" id="KW-0732">Signal</keyword>
<evidence type="ECO:0000256" key="3">
    <source>
        <dbReference type="ARBA" id="ARBA00022824"/>
    </source>
</evidence>
<dbReference type="AlphaFoldDB" id="A0A1A0H629"/>
<gene>
    <name evidence="7" type="ORF">METBIDRAFT_45887</name>
</gene>
<keyword evidence="8" id="KW-1185">Reference proteome</keyword>
<dbReference type="STRING" id="869754.A0A1A0H629"/>
<keyword evidence="4" id="KW-0653">Protein transport</keyword>
<accession>A0A1A0H629</accession>
<evidence type="ECO:0000313" key="7">
    <source>
        <dbReference type="EMBL" id="OBA19486.1"/>
    </source>
</evidence>
<evidence type="ECO:0000313" key="8">
    <source>
        <dbReference type="Proteomes" id="UP000092555"/>
    </source>
</evidence>
<evidence type="ECO:0000256" key="5">
    <source>
        <dbReference type="SAM" id="SignalP"/>
    </source>
</evidence>